<accession>A0AA88MTQ8</accession>
<name>A0AA88MTQ8_TACVA</name>
<comment type="caution">
    <text evidence="2">The sequence shown here is derived from an EMBL/GenBank/DDBJ whole genome shotgun (WGS) entry which is preliminary data.</text>
</comment>
<dbReference type="Proteomes" id="UP001187315">
    <property type="component" value="Unassembled WGS sequence"/>
</dbReference>
<protein>
    <submittedName>
        <fullName evidence="2">Uncharacterized protein</fullName>
    </submittedName>
</protein>
<evidence type="ECO:0000313" key="3">
    <source>
        <dbReference type="Proteomes" id="UP001187315"/>
    </source>
</evidence>
<keyword evidence="3" id="KW-1185">Reference proteome</keyword>
<feature type="compositionally biased region" description="Basic and acidic residues" evidence="1">
    <location>
        <begin position="1"/>
        <end position="17"/>
    </location>
</feature>
<sequence>MRRKATSREEKTTRESDVDISQSRKTGSVACSNDLCLRETGPSPKISGFFPRILPPGPYGNSSPRPRITPPPVFCSRASRSFKITGMATSKWLQIPAPARTPKLECLAVCALSGVLSVLRRGQSQGYDMKRWESRRSAGRISRVFMSEGVRRELEEV</sequence>
<organism evidence="2 3">
    <name type="scientific">Tachysurus vachellii</name>
    <name type="common">Darkbarbel catfish</name>
    <name type="synonym">Pelteobagrus vachellii</name>
    <dbReference type="NCBI Taxonomy" id="175792"/>
    <lineage>
        <taxon>Eukaryota</taxon>
        <taxon>Metazoa</taxon>
        <taxon>Chordata</taxon>
        <taxon>Craniata</taxon>
        <taxon>Vertebrata</taxon>
        <taxon>Euteleostomi</taxon>
        <taxon>Actinopterygii</taxon>
        <taxon>Neopterygii</taxon>
        <taxon>Teleostei</taxon>
        <taxon>Ostariophysi</taxon>
        <taxon>Siluriformes</taxon>
        <taxon>Bagridae</taxon>
        <taxon>Tachysurus</taxon>
    </lineage>
</organism>
<dbReference type="EMBL" id="JAVHJS010000011">
    <property type="protein sequence ID" value="KAK2843038.1"/>
    <property type="molecule type" value="Genomic_DNA"/>
</dbReference>
<feature type="compositionally biased region" description="Polar residues" evidence="1">
    <location>
        <begin position="19"/>
        <end position="28"/>
    </location>
</feature>
<reference evidence="2" key="1">
    <citation type="submission" date="2023-08" db="EMBL/GenBank/DDBJ databases">
        <title>Pelteobagrus vachellii genome.</title>
        <authorList>
            <person name="Liu H."/>
        </authorList>
    </citation>
    <scope>NUCLEOTIDE SEQUENCE</scope>
    <source>
        <strain evidence="2">PRFRI_2022a</strain>
        <tissue evidence="2">Muscle</tissue>
    </source>
</reference>
<feature type="region of interest" description="Disordered" evidence="1">
    <location>
        <begin position="1"/>
        <end position="28"/>
    </location>
</feature>
<dbReference type="AlphaFoldDB" id="A0AA88MTQ8"/>
<evidence type="ECO:0000313" key="2">
    <source>
        <dbReference type="EMBL" id="KAK2843038.1"/>
    </source>
</evidence>
<evidence type="ECO:0000256" key="1">
    <source>
        <dbReference type="SAM" id="MobiDB-lite"/>
    </source>
</evidence>
<proteinExistence type="predicted"/>
<gene>
    <name evidence="2" type="ORF">Q7C36_011253</name>
</gene>